<dbReference type="Proteomes" id="UP000789901">
    <property type="component" value="Unassembled WGS sequence"/>
</dbReference>
<name>A0ABN7WCK1_GIGMA</name>
<dbReference type="InterPro" id="IPR047180">
    <property type="entry name" value="HoxX-like"/>
</dbReference>
<evidence type="ECO:0000313" key="2">
    <source>
        <dbReference type="Proteomes" id="UP000789901"/>
    </source>
</evidence>
<reference evidence="1 2" key="1">
    <citation type="submission" date="2021-06" db="EMBL/GenBank/DDBJ databases">
        <authorList>
            <person name="Kallberg Y."/>
            <person name="Tangrot J."/>
            <person name="Rosling A."/>
        </authorList>
    </citation>
    <scope>NUCLEOTIDE SEQUENCE [LARGE SCALE GENOMIC DNA]</scope>
    <source>
        <strain evidence="1 2">120-4 pot B 10/14</strain>
    </source>
</reference>
<accession>A0ABN7WCK1</accession>
<proteinExistence type="predicted"/>
<dbReference type="PANTHER" id="PTHR43388">
    <property type="entry name" value="HYDROGENASE MATURATION FACTOR HOXX"/>
    <property type="match status" value="1"/>
</dbReference>
<protein>
    <submittedName>
        <fullName evidence="1">13792_t:CDS:1</fullName>
    </submittedName>
</protein>
<keyword evidence="2" id="KW-1185">Reference proteome</keyword>
<organism evidence="1 2">
    <name type="scientific">Gigaspora margarita</name>
    <dbReference type="NCBI Taxonomy" id="4874"/>
    <lineage>
        <taxon>Eukaryota</taxon>
        <taxon>Fungi</taxon>
        <taxon>Fungi incertae sedis</taxon>
        <taxon>Mucoromycota</taxon>
        <taxon>Glomeromycotina</taxon>
        <taxon>Glomeromycetes</taxon>
        <taxon>Diversisporales</taxon>
        <taxon>Gigasporaceae</taxon>
        <taxon>Gigaspora</taxon>
    </lineage>
</organism>
<comment type="caution">
    <text evidence="1">The sequence shown here is derived from an EMBL/GenBank/DDBJ whole genome shotgun (WGS) entry which is preliminary data.</text>
</comment>
<dbReference type="SUPFAM" id="SSF52096">
    <property type="entry name" value="ClpP/crotonase"/>
    <property type="match status" value="1"/>
</dbReference>
<sequence>MTFCPGRILAKRDDAICIATKDGEISKNIRNIPEINNKQILTTPMTNNFQEINIELFGSYGILQFDFYNGAMSTSQCERLLKAIKQCQKMPIKGLILAGNSNNWSNVAAVQDAGAGGVYLALATDFSFVKLGVVLILTTRIWDNANPILAIEAIEIGLFDNIEQQ</sequence>
<dbReference type="EMBL" id="CAJVQB010038588">
    <property type="protein sequence ID" value="CAG8826412.1"/>
    <property type="molecule type" value="Genomic_DNA"/>
</dbReference>
<evidence type="ECO:0000313" key="1">
    <source>
        <dbReference type="EMBL" id="CAG8826412.1"/>
    </source>
</evidence>
<feature type="non-terminal residue" evidence="1">
    <location>
        <position position="165"/>
    </location>
</feature>
<dbReference type="PANTHER" id="PTHR43388:SF1">
    <property type="entry name" value="HYDROGENASE MATURATION FACTOR HOXX"/>
    <property type="match status" value="1"/>
</dbReference>
<dbReference type="InterPro" id="IPR029045">
    <property type="entry name" value="ClpP/crotonase-like_dom_sf"/>
</dbReference>
<gene>
    <name evidence="1" type="ORF">GMARGA_LOCUS29116</name>
</gene>